<feature type="compositionally biased region" description="Basic residues" evidence="1">
    <location>
        <begin position="461"/>
        <end position="471"/>
    </location>
</feature>
<dbReference type="OrthoDB" id="45313at2759"/>
<feature type="compositionally biased region" description="Low complexity" evidence="1">
    <location>
        <begin position="444"/>
        <end position="460"/>
    </location>
</feature>
<dbReference type="AlphaFoldDB" id="A0A9J7IF55"/>
<evidence type="ECO:0000256" key="1">
    <source>
        <dbReference type="SAM" id="MobiDB-lite"/>
    </source>
</evidence>
<feature type="region of interest" description="Disordered" evidence="1">
    <location>
        <begin position="240"/>
        <end position="323"/>
    </location>
</feature>
<feature type="compositionally biased region" description="Polar residues" evidence="1">
    <location>
        <begin position="273"/>
        <end position="290"/>
    </location>
</feature>
<dbReference type="RefSeq" id="XP_019892775.1">
    <property type="nucleotide sequence ID" value="XM_020037216.1"/>
</dbReference>
<reference evidence="3" key="1">
    <citation type="submission" date="2025-08" db="UniProtKB">
        <authorList>
            <consortium name="RefSeq"/>
        </authorList>
    </citation>
    <scope>IDENTIFICATION</scope>
    <source>
        <strain evidence="3">Aabys</strain>
        <tissue evidence="3">Whole body</tissue>
    </source>
</reference>
<feature type="compositionally biased region" description="Basic and acidic residues" evidence="1">
    <location>
        <begin position="240"/>
        <end position="249"/>
    </location>
</feature>
<organism evidence="2 3">
    <name type="scientific">Musca domestica</name>
    <name type="common">House fly</name>
    <dbReference type="NCBI Taxonomy" id="7370"/>
    <lineage>
        <taxon>Eukaryota</taxon>
        <taxon>Metazoa</taxon>
        <taxon>Ecdysozoa</taxon>
        <taxon>Arthropoda</taxon>
        <taxon>Hexapoda</taxon>
        <taxon>Insecta</taxon>
        <taxon>Pterygota</taxon>
        <taxon>Neoptera</taxon>
        <taxon>Endopterygota</taxon>
        <taxon>Diptera</taxon>
        <taxon>Brachycera</taxon>
        <taxon>Muscomorpha</taxon>
        <taxon>Muscoidea</taxon>
        <taxon>Muscidae</taxon>
        <taxon>Musca</taxon>
    </lineage>
</organism>
<protein>
    <submittedName>
        <fullName evidence="3">Probable basic-leucine zipper transcription factor N</fullName>
    </submittedName>
</protein>
<feature type="region of interest" description="Disordered" evidence="1">
    <location>
        <begin position="196"/>
        <end position="223"/>
    </location>
</feature>
<dbReference type="PANTHER" id="PTHR24330:SF19">
    <property type="entry name" value="MEDIATOR OF RNA POLYMERASE II TRANSCRIPTION SUBUNIT 29"/>
    <property type="match status" value="1"/>
</dbReference>
<gene>
    <name evidence="3" type="primary">LOC101890324</name>
</gene>
<dbReference type="VEuPathDB" id="VectorBase:MDOMA2_002805"/>
<feature type="region of interest" description="Disordered" evidence="1">
    <location>
        <begin position="656"/>
        <end position="679"/>
    </location>
</feature>
<evidence type="ECO:0000313" key="2">
    <source>
        <dbReference type="Proteomes" id="UP001652621"/>
    </source>
</evidence>
<evidence type="ECO:0000313" key="3">
    <source>
        <dbReference type="RefSeq" id="XP_019892775.1"/>
    </source>
</evidence>
<keyword evidence="2" id="KW-1185">Reference proteome</keyword>
<proteinExistence type="predicted"/>
<feature type="compositionally biased region" description="Low complexity" evidence="1">
    <location>
        <begin position="130"/>
        <end position="147"/>
    </location>
</feature>
<feature type="region of interest" description="Disordered" evidence="1">
    <location>
        <begin position="115"/>
        <end position="147"/>
    </location>
</feature>
<dbReference type="KEGG" id="mde:101890324"/>
<dbReference type="Proteomes" id="UP001652621">
    <property type="component" value="Unplaced"/>
</dbReference>
<accession>A0A9J7IF55</accession>
<feature type="compositionally biased region" description="Low complexity" evidence="1">
    <location>
        <begin position="202"/>
        <end position="222"/>
    </location>
</feature>
<dbReference type="InterPro" id="IPR052145">
    <property type="entry name" value="Mediator/Homeobox_domain"/>
</dbReference>
<name>A0A9J7IF55_MUSDO</name>
<feature type="region of interest" description="Disordered" evidence="1">
    <location>
        <begin position="444"/>
        <end position="478"/>
    </location>
</feature>
<dbReference type="PANTHER" id="PTHR24330">
    <property type="entry name" value="HOMEOBOX PROTEIN BARH-LIKE"/>
    <property type="match status" value="1"/>
</dbReference>
<sequence>MGNPMSLVIVKTSAIAIYSSSTTPNVFPINNSNNNNNNNKAQLSDLSHFQATTSEFITTRPQTSALSAANYARGANKANTTVTNHIIRTNIIVGGSRDFEEPNGKMRAKLQQLLQREKDDEDEEKRQLQQDHQQQQQQQQQHLSVQEELQQQFQHAIAAGENAYLLERIDANGAGAGGGGGGSSGVHEQPIYGTWSTKAKRPQAPAKSSAAGSPPAATAASSMQTLIGEVEEHFHENHNYGTHHYERLPRRSSTMTPVRRELHDQIPRPPRLTSRQPSLANRRQFTDTAQPNPPTRDDSANSQPIPFHFPYDGSLPEEFKKHQQSERASVAPFDEVNNIQDILQKLTLGGLASTKMPSLMMMPSGLHISGSYKNLKSSGIANFFRGKRHKKQIPFPQPMPMFNGYQPQMMGFLPQAPYQSRIALEQIYPFKPRSPSDINLLAIQQQQQQQHQQLKAQQMKNNKKSKKGKKPKDKDKKNLLASSNIFMQHYPYATGAPDMLYPTMFPPLMAINVTQAPVTLTKRLPFKLNLDIFPILPPSRNPKAVSSLAMDEARIVSSMRPPTMMRNPFLEYYSTPMTPTVSSLGFYNPYGAQKPYNNHIRFPGAVQGAQSNNMQFAYNDQWQKYLQQQKQQQQQHQQSSQQHIYANLQNGAQGHQTPFLPIDCDPALQPSGSTSSNSLSSPIMLHLNVFPKKKTPLSSPLPQTSTNPFYNSGGNNNLHRSTIHEEGEGDGLNHAIEPRHQPKALNISSQTSIARSDTAANNDAQRDLVDFEHPIVAANDISELPTPAALIGGQSTESSSSSFQAISYYDHNNNSNVTNIPINGPSDNNGAQANSNHNSMEQMVSEAKTASLFRFPVEDLIQFQVHDAM</sequence>
<dbReference type="GeneID" id="101890324"/>